<name>A0A366HM58_9BURK</name>
<dbReference type="InterPro" id="IPR011491">
    <property type="entry name" value="FlgE_D2"/>
</dbReference>
<dbReference type="EMBL" id="QNRQ01000001">
    <property type="protein sequence ID" value="RBP43301.1"/>
    <property type="molecule type" value="Genomic_DNA"/>
</dbReference>
<comment type="caution">
    <text evidence="10">The sequence shown here is derived from an EMBL/GenBank/DDBJ whole genome shotgun (WGS) entry which is preliminary data.</text>
</comment>
<evidence type="ECO:0000256" key="2">
    <source>
        <dbReference type="ARBA" id="ARBA00009677"/>
    </source>
</evidence>
<dbReference type="InterPro" id="IPR037925">
    <property type="entry name" value="FlgE/F/G-like"/>
</dbReference>
<comment type="subcellular location">
    <subcellularLocation>
        <location evidence="1 5">Bacterial flagellum basal body</location>
    </subcellularLocation>
</comment>
<keyword evidence="4 5" id="KW-0975">Bacterial flagellum</keyword>
<dbReference type="Pfam" id="PF22692">
    <property type="entry name" value="LlgE_F_G_D1"/>
    <property type="match status" value="1"/>
</dbReference>
<organism evidence="10 11">
    <name type="scientific">Eoetvoesiella caeni</name>
    <dbReference type="NCBI Taxonomy" id="645616"/>
    <lineage>
        <taxon>Bacteria</taxon>
        <taxon>Pseudomonadati</taxon>
        <taxon>Pseudomonadota</taxon>
        <taxon>Betaproteobacteria</taxon>
        <taxon>Burkholderiales</taxon>
        <taxon>Alcaligenaceae</taxon>
        <taxon>Eoetvoesiella</taxon>
    </lineage>
</organism>
<sequence>MGFGQGLSGLNAASQELDIIGNNIANSGTVGFKSASATFADVYANSKMGLGVQVASVTQRFTVGTISGTGNQFDMAIDGAKGMFRVQDASGNIMYTRNGQFFADKDNNIVNAQGYRLTGYGVTGTDLNPIKVPIGNLAPQVTSTLTTMTNLNANAPLAATKEVPGKVEMTTSPGGVLRTYYFTGTDAAPVWVDENGKSLNAGDPGYPDGTYNTGSGPTAITIGGGLITAGGPLPLDGTNDVDIVPSTPIAFDAANPKSYAHSLPITIYDSLGNSHQVMQYFVKKEAIGNESTWDVHYTVNGSKANITVPVGGVTTLTFDSTGRLMSGGNVALAITNPGGTASPAADMNIAVSYAGSTQFGGDFSPNFTQNGFTTGEYAGMTIGSDGAVMANYTNGEAKVMGFVALADFNNLQGLQPAGGNVWIETAASGQPYVGRPGENSLASIKGQAVEESNVDMSQELVKMIIAQRTYQANAQTIKTQDQVLQTLMQMR</sequence>
<dbReference type="InterPro" id="IPR053967">
    <property type="entry name" value="LlgE_F_G-like_D1"/>
</dbReference>
<evidence type="ECO:0000259" key="7">
    <source>
        <dbReference type="Pfam" id="PF06429"/>
    </source>
</evidence>
<dbReference type="Pfam" id="PF06429">
    <property type="entry name" value="Flg_bbr_C"/>
    <property type="match status" value="1"/>
</dbReference>
<dbReference type="Gene3D" id="2.60.98.20">
    <property type="entry name" value="Flagellar hook protein FlgE"/>
    <property type="match status" value="1"/>
</dbReference>
<evidence type="ECO:0000256" key="1">
    <source>
        <dbReference type="ARBA" id="ARBA00004117"/>
    </source>
</evidence>
<dbReference type="Pfam" id="PF07559">
    <property type="entry name" value="FlgE_D2"/>
    <property type="match status" value="1"/>
</dbReference>
<evidence type="ECO:0000256" key="4">
    <source>
        <dbReference type="ARBA" id="ARBA00023143"/>
    </source>
</evidence>
<dbReference type="GO" id="GO:0005829">
    <property type="term" value="C:cytosol"/>
    <property type="evidence" value="ECO:0007669"/>
    <property type="project" value="TreeGrafter"/>
</dbReference>
<dbReference type="PANTHER" id="PTHR30435:SF1">
    <property type="entry name" value="FLAGELLAR HOOK PROTEIN FLGE"/>
    <property type="match status" value="1"/>
</dbReference>
<dbReference type="Proteomes" id="UP000253628">
    <property type="component" value="Unassembled WGS sequence"/>
</dbReference>
<dbReference type="PANTHER" id="PTHR30435">
    <property type="entry name" value="FLAGELLAR PROTEIN"/>
    <property type="match status" value="1"/>
</dbReference>
<evidence type="ECO:0000313" key="11">
    <source>
        <dbReference type="Proteomes" id="UP000253628"/>
    </source>
</evidence>
<feature type="domain" description="Flagellar hook protein FlgE D2" evidence="8">
    <location>
        <begin position="245"/>
        <end position="372"/>
    </location>
</feature>
<evidence type="ECO:0000256" key="5">
    <source>
        <dbReference type="RuleBase" id="RU362116"/>
    </source>
</evidence>
<proteinExistence type="inferred from homology"/>
<dbReference type="GO" id="GO:0009425">
    <property type="term" value="C:bacterial-type flagellum basal body"/>
    <property type="evidence" value="ECO:0007669"/>
    <property type="project" value="UniProtKB-SubCell"/>
</dbReference>
<feature type="domain" description="Flagellar hook protein FlgE/F/G-like D1" evidence="9">
    <location>
        <begin position="76"/>
        <end position="133"/>
    </location>
</feature>
<keyword evidence="10" id="KW-0969">Cilium</keyword>
<protein>
    <recommendedName>
        <fullName evidence="3 5">Flagellar hook protein FlgE</fullName>
    </recommendedName>
</protein>
<evidence type="ECO:0000259" key="6">
    <source>
        <dbReference type="Pfam" id="PF00460"/>
    </source>
</evidence>
<evidence type="ECO:0000259" key="9">
    <source>
        <dbReference type="Pfam" id="PF22692"/>
    </source>
</evidence>
<feature type="domain" description="Flagellar basal-body/hook protein C-terminal" evidence="7">
    <location>
        <begin position="447"/>
        <end position="490"/>
    </location>
</feature>
<dbReference type="InterPro" id="IPR010930">
    <property type="entry name" value="Flg_bb/hook_C_dom"/>
</dbReference>
<accession>A0A366HM58</accession>
<dbReference type="AlphaFoldDB" id="A0A366HM58"/>
<feature type="domain" description="Flagellar basal body rod protein N-terminal" evidence="6">
    <location>
        <begin position="6"/>
        <end position="33"/>
    </location>
</feature>
<dbReference type="Pfam" id="PF00460">
    <property type="entry name" value="Flg_bb_rod"/>
    <property type="match status" value="1"/>
</dbReference>
<evidence type="ECO:0000259" key="8">
    <source>
        <dbReference type="Pfam" id="PF07559"/>
    </source>
</evidence>
<dbReference type="SUPFAM" id="SSF117143">
    <property type="entry name" value="Flagellar hook protein flgE"/>
    <property type="match status" value="1"/>
</dbReference>
<keyword evidence="11" id="KW-1185">Reference proteome</keyword>
<dbReference type="OrthoDB" id="8578401at2"/>
<evidence type="ECO:0000256" key="3">
    <source>
        <dbReference type="ARBA" id="ARBA00019015"/>
    </source>
</evidence>
<dbReference type="InterPro" id="IPR020013">
    <property type="entry name" value="Flagellar_FlgE/F/G"/>
</dbReference>
<reference evidence="10 11" key="1">
    <citation type="submission" date="2018-06" db="EMBL/GenBank/DDBJ databases">
        <title>Genomic Encyclopedia of Type Strains, Phase IV (KMG-IV): sequencing the most valuable type-strain genomes for metagenomic binning, comparative biology and taxonomic classification.</title>
        <authorList>
            <person name="Goeker M."/>
        </authorList>
    </citation>
    <scope>NUCLEOTIDE SEQUENCE [LARGE SCALE GENOMIC DNA]</scope>
    <source>
        <strain evidence="10 11">DSM 25520</strain>
    </source>
</reference>
<dbReference type="GO" id="GO:0071978">
    <property type="term" value="P:bacterial-type flagellum-dependent swarming motility"/>
    <property type="evidence" value="ECO:0007669"/>
    <property type="project" value="TreeGrafter"/>
</dbReference>
<dbReference type="InterPro" id="IPR037058">
    <property type="entry name" value="Falgellar_hook_FlgE_sf"/>
</dbReference>
<comment type="similarity">
    <text evidence="2 5">Belongs to the flagella basal body rod proteins family.</text>
</comment>
<dbReference type="NCBIfam" id="TIGR03506">
    <property type="entry name" value="FlgEFG_subfam"/>
    <property type="match status" value="2"/>
</dbReference>
<dbReference type="InterPro" id="IPR001444">
    <property type="entry name" value="Flag_bb_rod_N"/>
</dbReference>
<keyword evidence="10" id="KW-0282">Flagellum</keyword>
<comment type="function">
    <text evidence="5">A flexible structure which links the flagellar filament to the drive apparatus in the basal body.</text>
</comment>
<dbReference type="GO" id="GO:0009424">
    <property type="term" value="C:bacterial-type flagellum hook"/>
    <property type="evidence" value="ECO:0007669"/>
    <property type="project" value="TreeGrafter"/>
</dbReference>
<dbReference type="RefSeq" id="WP_113931588.1">
    <property type="nucleotide sequence ID" value="NZ_JACCEU010000001.1"/>
</dbReference>
<gene>
    <name evidence="10" type="ORF">DFR37_101430</name>
</gene>
<keyword evidence="10" id="KW-0966">Cell projection</keyword>
<evidence type="ECO:0000313" key="10">
    <source>
        <dbReference type="EMBL" id="RBP43301.1"/>
    </source>
</evidence>